<feature type="region of interest" description="Disordered" evidence="2">
    <location>
        <begin position="150"/>
        <end position="169"/>
    </location>
</feature>
<dbReference type="InterPro" id="IPR010172">
    <property type="entry name" value="CRISPR-assoc_prot_TM1791"/>
</dbReference>
<dbReference type="PANTHER" id="PTHR39965">
    <property type="entry name" value="CRISPR SYSTEM CMR SUBUNIT CMR6"/>
    <property type="match status" value="1"/>
</dbReference>
<dbReference type="AlphaFoldDB" id="A0A142BBU5"/>
<dbReference type="Pfam" id="PF03787">
    <property type="entry name" value="RAMPs"/>
    <property type="match status" value="1"/>
</dbReference>
<dbReference type="NCBIfam" id="TIGR01898">
    <property type="entry name" value="cas_TM1791_cmr6"/>
    <property type="match status" value="1"/>
</dbReference>
<dbReference type="GO" id="GO:0051607">
    <property type="term" value="P:defense response to virus"/>
    <property type="evidence" value="ECO:0007669"/>
    <property type="project" value="UniProtKB-KW"/>
</dbReference>
<feature type="compositionally biased region" description="Basic and acidic residues" evidence="2">
    <location>
        <begin position="368"/>
        <end position="382"/>
    </location>
</feature>
<accession>A0A142BBU5</accession>
<reference evidence="4 5" key="1">
    <citation type="journal article" date="2016" name="Front. Microbiol.">
        <title>Genomic Insight into the Host-Endosymbiont Relationship of Endozoicomonas montiporae CL-33(T) with its Coral Host.</title>
        <authorList>
            <person name="Ding J.-Y."/>
            <person name="Shiu J.-H."/>
            <person name="Chen W.-M."/>
            <person name="Chiang Y.-R."/>
            <person name="Tang S.-L."/>
        </authorList>
    </citation>
    <scope>NUCLEOTIDE SEQUENCE [LARGE SCALE GENOMIC DNA]</scope>
    <source>
        <strain evidence="4 5">CL-33</strain>
    </source>
</reference>
<evidence type="ECO:0000256" key="1">
    <source>
        <dbReference type="ARBA" id="ARBA00023118"/>
    </source>
</evidence>
<protein>
    <submittedName>
        <fullName evidence="4">Cmr6 family CRISPR-associated RAMP protein</fullName>
    </submittedName>
</protein>
<feature type="domain" description="CRISPR type III-associated protein" evidence="3">
    <location>
        <begin position="96"/>
        <end position="274"/>
    </location>
</feature>
<feature type="compositionally biased region" description="Basic and acidic residues" evidence="2">
    <location>
        <begin position="150"/>
        <end position="166"/>
    </location>
</feature>
<dbReference type="OrthoDB" id="9813956at2"/>
<sequence length="392" mass="44040">MTLKLPLYNQSECSKPAFPYHKGLWFERFFSYPDKWTVDYSGRDKNKSRKTEWISGIAGSCGDGNEITRFAERQVRLVSSLEGQYRVYELDWHFVTGMGNPHPVENGFLWHPTLGTPYLQGSSIKGLLRSWMEEQGADKALLHRWFGSESKDSKVPKDSTEQKKDNQAGSLIFHDAVPTKQPVVGLDIMTPHMDKWYEKGGSGQPADKHQTIPADWHNPVPVPFLVTKNASFLFAVSPRTEAMKEDMGKVMDELAKALEWLGVGSKTSVGYGSMSPDLKAEEGFANELAEHLEKEQEEKHKSALSPAQLSLFHLEQQLISDKNSGIKNAGGACKQQLNEVKNQAVTENWTFDDLEALRLLAINVLKQHGPDPKKGKGKELMKSIRALQEQAK</sequence>
<keyword evidence="1" id="KW-0051">Antiviral defense</keyword>
<dbReference type="Proteomes" id="UP000071065">
    <property type="component" value="Chromosome"/>
</dbReference>
<name>A0A142BBU5_9GAMM</name>
<dbReference type="PANTHER" id="PTHR39965:SF1">
    <property type="entry name" value="CRISPR SYSTEM CMR SUBUNIT CMR6"/>
    <property type="match status" value="1"/>
</dbReference>
<gene>
    <name evidence="4" type="primary">cmr6</name>
    <name evidence="4" type="ORF">EZMO1_2102</name>
</gene>
<evidence type="ECO:0000256" key="2">
    <source>
        <dbReference type="SAM" id="MobiDB-lite"/>
    </source>
</evidence>
<evidence type="ECO:0000313" key="5">
    <source>
        <dbReference type="Proteomes" id="UP000071065"/>
    </source>
</evidence>
<dbReference type="PATRIC" id="fig|570277.3.peg.2260"/>
<dbReference type="STRING" id="570277.EZMO1_2102"/>
<dbReference type="InterPro" id="IPR005537">
    <property type="entry name" value="RAMP_III_fam"/>
</dbReference>
<organism evidence="4 5">
    <name type="scientific">Endozoicomonas montiporae CL-33</name>
    <dbReference type="NCBI Taxonomy" id="570277"/>
    <lineage>
        <taxon>Bacteria</taxon>
        <taxon>Pseudomonadati</taxon>
        <taxon>Pseudomonadota</taxon>
        <taxon>Gammaproteobacteria</taxon>
        <taxon>Oceanospirillales</taxon>
        <taxon>Endozoicomonadaceae</taxon>
        <taxon>Endozoicomonas</taxon>
    </lineage>
</organism>
<feature type="region of interest" description="Disordered" evidence="2">
    <location>
        <begin position="368"/>
        <end position="392"/>
    </location>
</feature>
<dbReference type="KEGG" id="emp:EZMO1_2102"/>
<dbReference type="EMBL" id="CP013251">
    <property type="protein sequence ID" value="AMO56221.1"/>
    <property type="molecule type" value="Genomic_DNA"/>
</dbReference>
<proteinExistence type="predicted"/>
<evidence type="ECO:0000259" key="3">
    <source>
        <dbReference type="Pfam" id="PF03787"/>
    </source>
</evidence>
<dbReference type="RefSeq" id="WP_051789420.1">
    <property type="nucleotide sequence ID" value="NZ_CP013251.1"/>
</dbReference>
<evidence type="ECO:0000313" key="4">
    <source>
        <dbReference type="EMBL" id="AMO56221.1"/>
    </source>
</evidence>